<dbReference type="InterPro" id="IPR046621">
    <property type="entry name" value="DUF6734"/>
</dbReference>
<evidence type="ECO:0000313" key="3">
    <source>
        <dbReference type="Proteomes" id="UP000002875"/>
    </source>
</evidence>
<dbReference type="RefSeq" id="WP_015031150.1">
    <property type="nucleotide sequence ID" value="NC_018749.1"/>
</dbReference>
<feature type="domain" description="DUF6734" evidence="1">
    <location>
        <begin position="1"/>
        <end position="285"/>
    </location>
</feature>
<keyword evidence="2" id="KW-0614">Plasmid</keyword>
<dbReference type="EMBL" id="CP002963">
    <property type="protein sequence ID" value="AFK05625.1"/>
    <property type="molecule type" value="Genomic_DNA"/>
</dbReference>
<gene>
    <name evidence="2" type="ORF">Emtol_0107</name>
</gene>
<keyword evidence="3" id="KW-1185">Reference proteome</keyword>
<geneLocation type="plasmid" evidence="2 3">
    <name>pEMTOL02</name>
</geneLocation>
<name>A0ABN4AT86_EMTOG</name>
<evidence type="ECO:0000259" key="1">
    <source>
        <dbReference type="Pfam" id="PF20508"/>
    </source>
</evidence>
<sequence length="543" mass="64149">MKIIQTLYANNNLTPISNRFGWLRPEFHLMSWALSCLQIKKFHKEVHLYANTSGADLLVNQLKLPYDSVNISHDDLVLANENLWALPKIFTYSLQKEPFLHIDGDVFLFEALPKKLLRNSLIAQNIEKATKFYQTTQSELMSNFEYFPDCVRKDLYSEKPINAVNAGILGGQNFLFFQKYTKLAFSYIDNNVDYLSKINVNKFNVFFEQHLFYSLAVQEKIPISVLFNEKINDNEYEGFGNFHEVPFKKHYLHLLGTYKSHLHTCIQMANKLRQLYPNYYYQIIALCKQNDIQLLTNFYAENNLLTLPDYQKLHKRAKSIYKKSKFLTKNRQKSKHIEVFEELYNIEKIITLKNIINQIDYTDKPFTKNELEADFQLFAENIAVTLKRYIPNELLYGRDIEATNWYSLIFEHEENIKEVQIIKCNEPTIITSDYDWATILNKFLLSNIRIRYYESFEISKGNFNSLIVPEVYTEKFSLYDLEDIDVIILQILTKPMPIKDLFIEIQEYFDADVIENYAQKVFDFLIVLLKQLVLKKAIMPVNL</sequence>
<protein>
    <recommendedName>
        <fullName evidence="1">DUF6734 domain-containing protein</fullName>
    </recommendedName>
</protein>
<dbReference type="Proteomes" id="UP000002875">
    <property type="component" value="Plasmid pEMTOL02"/>
</dbReference>
<proteinExistence type="predicted"/>
<evidence type="ECO:0000313" key="2">
    <source>
        <dbReference type="EMBL" id="AFK05625.1"/>
    </source>
</evidence>
<accession>A0ABN4AT86</accession>
<dbReference type="Pfam" id="PF20508">
    <property type="entry name" value="DUF6734"/>
    <property type="match status" value="1"/>
</dbReference>
<organism evidence="2 3">
    <name type="scientific">Emticicia oligotrophica (strain DSM 17448 / CIP 109782 / MTCC 6937 / GPTSA100-15)</name>
    <dbReference type="NCBI Taxonomy" id="929562"/>
    <lineage>
        <taxon>Bacteria</taxon>
        <taxon>Pseudomonadati</taxon>
        <taxon>Bacteroidota</taxon>
        <taxon>Cytophagia</taxon>
        <taxon>Cytophagales</taxon>
        <taxon>Leadbetterellaceae</taxon>
        <taxon>Emticicia</taxon>
    </lineage>
</organism>
<reference evidence="2 3" key="1">
    <citation type="submission" date="2011-07" db="EMBL/GenBank/DDBJ databases">
        <title>The complete genome of plasmid 2 of Emticicia oligotrophica DSM 17448.</title>
        <authorList>
            <consortium name="US DOE Joint Genome Institute (JGI-PGF)"/>
            <person name="Lucas S."/>
            <person name="Han J."/>
            <person name="Lapidus A."/>
            <person name="Bruce D."/>
            <person name="Goodwin L."/>
            <person name="Pitluck S."/>
            <person name="Peters L."/>
            <person name="Kyrpides N."/>
            <person name="Mavromatis K."/>
            <person name="Ivanova N."/>
            <person name="Ovchinnikova G."/>
            <person name="Teshima H."/>
            <person name="Detter J.C."/>
            <person name="Tapia R."/>
            <person name="Han C."/>
            <person name="Land M."/>
            <person name="Hauser L."/>
            <person name="Markowitz V."/>
            <person name="Cheng J.-F."/>
            <person name="Hugenholtz P."/>
            <person name="Woyke T."/>
            <person name="Wu D."/>
            <person name="Tindall B."/>
            <person name="Pomrenke H."/>
            <person name="Brambilla E."/>
            <person name="Klenk H.-P."/>
            <person name="Eisen J.A."/>
        </authorList>
    </citation>
    <scope>NUCLEOTIDE SEQUENCE [LARGE SCALE GENOMIC DNA]</scope>
    <source>
        <strain evidence="3">DSM 17448 / GPTSA100-15</strain>
        <plasmid evidence="2 3">pEMTOL02</plasmid>
    </source>
</reference>